<comment type="caution">
    <text evidence="2">The sequence shown here is derived from an EMBL/GenBank/DDBJ whole genome shotgun (WGS) entry which is preliminary data.</text>
</comment>
<dbReference type="EMBL" id="JAGSYN010000050">
    <property type="protein sequence ID" value="KAG7665351.1"/>
    <property type="molecule type" value="Genomic_DNA"/>
</dbReference>
<dbReference type="RefSeq" id="XP_049265583.1">
    <property type="nucleotide sequence ID" value="XM_049404650.1"/>
</dbReference>
<organism evidence="2 3">
    <name type="scientific">[Candida] subhashii</name>
    <dbReference type="NCBI Taxonomy" id="561895"/>
    <lineage>
        <taxon>Eukaryota</taxon>
        <taxon>Fungi</taxon>
        <taxon>Dikarya</taxon>
        <taxon>Ascomycota</taxon>
        <taxon>Saccharomycotina</taxon>
        <taxon>Pichiomycetes</taxon>
        <taxon>Debaryomycetaceae</taxon>
        <taxon>Spathaspora</taxon>
    </lineage>
</organism>
<protein>
    <submittedName>
        <fullName evidence="2">Uncharacterized protein</fullName>
    </submittedName>
</protein>
<feature type="compositionally biased region" description="Basic residues" evidence="1">
    <location>
        <begin position="135"/>
        <end position="166"/>
    </location>
</feature>
<feature type="region of interest" description="Disordered" evidence="1">
    <location>
        <begin position="131"/>
        <end position="206"/>
    </location>
</feature>
<evidence type="ECO:0000313" key="3">
    <source>
        <dbReference type="Proteomes" id="UP000694255"/>
    </source>
</evidence>
<evidence type="ECO:0000256" key="1">
    <source>
        <dbReference type="SAM" id="MobiDB-lite"/>
    </source>
</evidence>
<gene>
    <name evidence="2" type="ORF">J8A68_001039</name>
</gene>
<feature type="compositionally biased region" description="Basic and acidic residues" evidence="1">
    <location>
        <begin position="191"/>
        <end position="206"/>
    </location>
</feature>
<sequence length="206" mass="24109">MSEKGYKPFGHNYTRSDIREYIRGCYAWFFREIEYIRPVQQEMDYKYTLLERLHPGFTDALKAALFPLNLNSFNGVDGFQFKEGEALVYFLEEFVTEIYKTFLSHNRQSDYKLSEHLIGDYMGSIEPHDSALHKANSKHSHEHGKGHFKHVHDHNSHTKHPRPHTPHPHEFSTPAHGQTPHTHEPSPLAHENNDEHSSHTNDDDKK</sequence>
<proteinExistence type="predicted"/>
<accession>A0A8J5QRH9</accession>
<keyword evidence="3" id="KW-1185">Reference proteome</keyword>
<evidence type="ECO:0000313" key="2">
    <source>
        <dbReference type="EMBL" id="KAG7665351.1"/>
    </source>
</evidence>
<reference evidence="2 3" key="1">
    <citation type="journal article" date="2021" name="DNA Res.">
        <title>Genome analysis of Candida subhashii reveals its hybrid nature and dual mitochondrial genome conformations.</title>
        <authorList>
            <person name="Mixao V."/>
            <person name="Hegedusova E."/>
            <person name="Saus E."/>
            <person name="Pryszcz L.P."/>
            <person name="Cillingova A."/>
            <person name="Nosek J."/>
            <person name="Gabaldon T."/>
        </authorList>
    </citation>
    <scope>NUCLEOTIDE SEQUENCE [LARGE SCALE GENOMIC DNA]</scope>
    <source>
        <strain evidence="2 3">CBS 10753</strain>
    </source>
</reference>
<dbReference type="AlphaFoldDB" id="A0A8J5QRH9"/>
<name>A0A8J5QRH9_9ASCO</name>
<dbReference type="Proteomes" id="UP000694255">
    <property type="component" value="Unassembled WGS sequence"/>
</dbReference>
<dbReference type="GeneID" id="73467840"/>